<evidence type="ECO:0000313" key="1">
    <source>
        <dbReference type="EMBL" id="SCV70337.1"/>
    </source>
</evidence>
<keyword evidence="2" id="KW-1185">Reference proteome</keyword>
<organism evidence="1 2">
    <name type="scientific">Microbotryum intermedium</name>
    <dbReference type="NCBI Taxonomy" id="269621"/>
    <lineage>
        <taxon>Eukaryota</taxon>
        <taxon>Fungi</taxon>
        <taxon>Dikarya</taxon>
        <taxon>Basidiomycota</taxon>
        <taxon>Pucciniomycotina</taxon>
        <taxon>Microbotryomycetes</taxon>
        <taxon>Microbotryales</taxon>
        <taxon>Microbotryaceae</taxon>
        <taxon>Microbotryum</taxon>
    </lineage>
</organism>
<evidence type="ECO:0000313" key="2">
    <source>
        <dbReference type="Proteomes" id="UP000198372"/>
    </source>
</evidence>
<name>A0A238FAZ6_9BASI</name>
<accession>A0A238FAZ6</accession>
<dbReference type="AlphaFoldDB" id="A0A238FAZ6"/>
<sequence>MIPGSDFLDAGRDVQAVVPMLDHESLPCDNVYFDAIHADDINFISSELMARASKSPRAQTPPKNGTLGSIVGNGFLGRYTDPRYPTIEGPMSLFTGPLATGYLATSPFNHHLTSHVPVQLHPG</sequence>
<dbReference type="EMBL" id="FMSP01000005">
    <property type="protein sequence ID" value="SCV70337.1"/>
    <property type="molecule type" value="Genomic_DNA"/>
</dbReference>
<dbReference type="Proteomes" id="UP000198372">
    <property type="component" value="Unassembled WGS sequence"/>
</dbReference>
<gene>
    <name evidence="1" type="ORF">BQ2448_1731</name>
</gene>
<reference evidence="2" key="1">
    <citation type="submission" date="2016-09" db="EMBL/GenBank/DDBJ databases">
        <authorList>
            <person name="Jeantristanb JTB J.-T."/>
            <person name="Ricardo R."/>
        </authorList>
    </citation>
    <scope>NUCLEOTIDE SEQUENCE [LARGE SCALE GENOMIC DNA]</scope>
</reference>
<proteinExistence type="predicted"/>
<protein>
    <submittedName>
        <fullName evidence="1">BQ2448_1731 protein</fullName>
    </submittedName>
</protein>